<evidence type="ECO:0000259" key="8">
    <source>
        <dbReference type="Pfam" id="PF00441"/>
    </source>
</evidence>
<gene>
    <name evidence="11" type="ORF">NK718_15605</name>
</gene>
<dbReference type="Gene3D" id="1.10.540.10">
    <property type="entry name" value="Acyl-CoA dehydrogenase/oxidase, N-terminal domain"/>
    <property type="match status" value="1"/>
</dbReference>
<feature type="domain" description="Acyl-CoA dehydrogenase/oxidase N-terminal" evidence="10">
    <location>
        <begin position="40"/>
        <end position="120"/>
    </location>
</feature>
<dbReference type="Pfam" id="PF02770">
    <property type="entry name" value="Acyl-CoA_dh_M"/>
    <property type="match status" value="1"/>
</dbReference>
<dbReference type="Proteomes" id="UP001205890">
    <property type="component" value="Unassembled WGS sequence"/>
</dbReference>
<dbReference type="PANTHER" id="PTHR48083">
    <property type="entry name" value="MEDIUM-CHAIN SPECIFIC ACYL-COA DEHYDROGENASE, MITOCHONDRIAL-RELATED"/>
    <property type="match status" value="1"/>
</dbReference>
<keyword evidence="5 7" id="KW-0274">FAD</keyword>
<feature type="domain" description="Acyl-CoA dehydrogenase/oxidase C-terminal" evidence="8">
    <location>
        <begin position="229"/>
        <end position="378"/>
    </location>
</feature>
<keyword evidence="4 7" id="KW-0285">Flavoprotein</keyword>
<comment type="cofactor">
    <cofactor evidence="1 7">
        <name>FAD</name>
        <dbReference type="ChEBI" id="CHEBI:57692"/>
    </cofactor>
</comment>
<dbReference type="InterPro" id="IPR046373">
    <property type="entry name" value="Acyl-CoA_Oxase/DH_mid-dom_sf"/>
</dbReference>
<evidence type="ECO:0000313" key="12">
    <source>
        <dbReference type="Proteomes" id="UP001205890"/>
    </source>
</evidence>
<evidence type="ECO:0000259" key="10">
    <source>
        <dbReference type="Pfam" id="PF02771"/>
    </source>
</evidence>
<dbReference type="InterPro" id="IPR006089">
    <property type="entry name" value="Acyl-CoA_DH_CS"/>
</dbReference>
<keyword evidence="6 7" id="KW-0560">Oxidoreductase</keyword>
<name>A0ABT1LG61_9HYPH</name>
<proteinExistence type="inferred from homology"/>
<evidence type="ECO:0000256" key="7">
    <source>
        <dbReference type="RuleBase" id="RU362125"/>
    </source>
</evidence>
<dbReference type="InterPro" id="IPR009100">
    <property type="entry name" value="AcylCoA_DH/oxidase_NM_dom_sf"/>
</dbReference>
<dbReference type="InterPro" id="IPR036250">
    <property type="entry name" value="AcylCo_DH-like_C"/>
</dbReference>
<feature type="domain" description="Acyl-CoA oxidase/dehydrogenase middle" evidence="9">
    <location>
        <begin position="124"/>
        <end position="217"/>
    </location>
</feature>
<dbReference type="InterPro" id="IPR037069">
    <property type="entry name" value="AcylCoA_DH/ox_N_sf"/>
</dbReference>
<dbReference type="EMBL" id="JANCLU010000016">
    <property type="protein sequence ID" value="MCP8939951.1"/>
    <property type="molecule type" value="Genomic_DNA"/>
</dbReference>
<dbReference type="InterPro" id="IPR013786">
    <property type="entry name" value="AcylCoA_DH/ox_N"/>
</dbReference>
<dbReference type="InterPro" id="IPR009075">
    <property type="entry name" value="AcylCo_DH/oxidase_C"/>
</dbReference>
<evidence type="ECO:0000259" key="9">
    <source>
        <dbReference type="Pfam" id="PF02770"/>
    </source>
</evidence>
<dbReference type="Gene3D" id="1.20.140.10">
    <property type="entry name" value="Butyryl-CoA Dehydrogenase, subunit A, domain 3"/>
    <property type="match status" value="1"/>
</dbReference>
<dbReference type="CDD" id="cd00567">
    <property type="entry name" value="ACAD"/>
    <property type="match status" value="1"/>
</dbReference>
<protein>
    <recommendedName>
        <fullName evidence="3">Medium-chain specific acyl-CoA dehydrogenase, mitochondrial</fullName>
    </recommendedName>
</protein>
<evidence type="ECO:0000256" key="4">
    <source>
        <dbReference type="ARBA" id="ARBA00022630"/>
    </source>
</evidence>
<dbReference type="Gene3D" id="2.40.110.10">
    <property type="entry name" value="Butyryl-CoA Dehydrogenase, subunit A, domain 2"/>
    <property type="match status" value="1"/>
</dbReference>
<dbReference type="RefSeq" id="WP_254744139.1">
    <property type="nucleotide sequence ID" value="NZ_JANCLU010000016.1"/>
</dbReference>
<evidence type="ECO:0000256" key="2">
    <source>
        <dbReference type="ARBA" id="ARBA00009347"/>
    </source>
</evidence>
<reference evidence="11 12" key="1">
    <citation type="submission" date="2022-07" db="EMBL/GenBank/DDBJ databases">
        <authorList>
            <person name="Li W.-J."/>
            <person name="Deng Q.-Q."/>
        </authorList>
    </citation>
    <scope>NUCLEOTIDE SEQUENCE [LARGE SCALE GENOMIC DNA]</scope>
    <source>
        <strain evidence="11 12">SYSU M60028</strain>
    </source>
</reference>
<evidence type="ECO:0000256" key="6">
    <source>
        <dbReference type="ARBA" id="ARBA00023002"/>
    </source>
</evidence>
<evidence type="ECO:0000256" key="3">
    <source>
        <dbReference type="ARBA" id="ARBA00019125"/>
    </source>
</evidence>
<accession>A0ABT1LG61</accession>
<evidence type="ECO:0000256" key="5">
    <source>
        <dbReference type="ARBA" id="ARBA00022827"/>
    </source>
</evidence>
<comment type="similarity">
    <text evidence="2 7">Belongs to the acyl-CoA dehydrogenase family.</text>
</comment>
<organism evidence="11 12">
    <name type="scientific">Alsobacter ponti</name>
    <dbReference type="NCBI Taxonomy" id="2962936"/>
    <lineage>
        <taxon>Bacteria</taxon>
        <taxon>Pseudomonadati</taxon>
        <taxon>Pseudomonadota</taxon>
        <taxon>Alphaproteobacteria</taxon>
        <taxon>Hyphomicrobiales</taxon>
        <taxon>Alsobacteraceae</taxon>
        <taxon>Alsobacter</taxon>
    </lineage>
</organism>
<dbReference type="InterPro" id="IPR050741">
    <property type="entry name" value="Acyl-CoA_dehydrogenase"/>
</dbReference>
<dbReference type="Pfam" id="PF02771">
    <property type="entry name" value="Acyl-CoA_dh_N"/>
    <property type="match status" value="1"/>
</dbReference>
<dbReference type="PANTHER" id="PTHR48083:SF2">
    <property type="entry name" value="MEDIUM-CHAIN SPECIFIC ACYL-COA DEHYDROGENASE, MITOCHONDRIAL"/>
    <property type="match status" value="1"/>
</dbReference>
<sequence length="382" mass="40635">MSSWSLWPWPFFEERHRDLAARVGAWSCPVDGEVHEAELGEACRAIARSLGAGGFLDCVVPREGEKVDVRAVCVAREAISYTSVLADNVIAMQGIGTGALWLHGTPEQKDAYLDPVRRGERIAAFALTEPGAGSDVASITTTARRDGGDYVLDGGKTFISNAPFADHYIVVARTGEAPGARGLTAFIVDAGTPGMVAGDPIHLMAPHPLAPLTFENCRVPAANVIGEPGKGFGIAMATFDIFRTSVGAACVGMARRAMHETLARMRERRLFNATMAEIPGVQTKLADMSIDLDLAALAVYRAAWVKDTTGGRCSREVSIAKFAGTEAAGRIIDAAVQLWGGLGVTRGSVVEQLYREVRPARLYEGASEVQKLVIARNLIAGA</sequence>
<dbReference type="PROSITE" id="PS00072">
    <property type="entry name" value="ACYL_COA_DH_1"/>
    <property type="match status" value="1"/>
</dbReference>
<evidence type="ECO:0000313" key="11">
    <source>
        <dbReference type="EMBL" id="MCP8939951.1"/>
    </source>
</evidence>
<evidence type="ECO:0000256" key="1">
    <source>
        <dbReference type="ARBA" id="ARBA00001974"/>
    </source>
</evidence>
<dbReference type="InterPro" id="IPR006091">
    <property type="entry name" value="Acyl-CoA_Oxase/DH_mid-dom"/>
</dbReference>
<comment type="caution">
    <text evidence="11">The sequence shown here is derived from an EMBL/GenBank/DDBJ whole genome shotgun (WGS) entry which is preliminary data.</text>
</comment>
<dbReference type="SUPFAM" id="SSF56645">
    <property type="entry name" value="Acyl-CoA dehydrogenase NM domain-like"/>
    <property type="match status" value="1"/>
</dbReference>
<keyword evidence="12" id="KW-1185">Reference proteome</keyword>
<dbReference type="SUPFAM" id="SSF47203">
    <property type="entry name" value="Acyl-CoA dehydrogenase C-terminal domain-like"/>
    <property type="match status" value="1"/>
</dbReference>
<dbReference type="Pfam" id="PF00441">
    <property type="entry name" value="Acyl-CoA_dh_1"/>
    <property type="match status" value="1"/>
</dbReference>